<gene>
    <name evidence="3" type="ORF">A5802_000954</name>
</gene>
<protein>
    <recommendedName>
        <fullName evidence="5">QWxxN domain</fullName>
    </recommendedName>
</protein>
<evidence type="ECO:0000256" key="2">
    <source>
        <dbReference type="SAM" id="MobiDB-lite"/>
    </source>
</evidence>
<proteinExistence type="predicted"/>
<evidence type="ECO:0008006" key="5">
    <source>
        <dbReference type="Google" id="ProtNLM"/>
    </source>
</evidence>
<accession>A0A242KZD5</accession>
<feature type="region of interest" description="Disordered" evidence="2">
    <location>
        <begin position="1988"/>
        <end position="2019"/>
    </location>
</feature>
<feature type="compositionally biased region" description="Polar residues" evidence="2">
    <location>
        <begin position="1993"/>
        <end position="2006"/>
    </location>
</feature>
<dbReference type="RefSeq" id="WP_086334636.1">
    <property type="nucleotide sequence ID" value="NZ_NGMS01000001.1"/>
</dbReference>
<feature type="compositionally biased region" description="Basic and acidic residues" evidence="2">
    <location>
        <begin position="302"/>
        <end position="326"/>
    </location>
</feature>
<sequence length="2497" mass="286959">MPIEDHRKPIGTFNNKRYKNFNTKAEQRMVNYISNHSGKQPTREGLKTAVGMLYAFSLFQNFKLEDEMPNKQRAVQEERAMFEMDTFVVTDDWINHKDEVVHLLTSSSTFDGGKTSDVLNKNSTYDGFEPKINTSTPLAEAAQLWSLEVHKFVHGLVELENCTTTKKETIGRKWGLWEQPRKVQTHFKTICKVATAKSQKINEKDKEHSPLLQQFYFKKIPPTNARDYFELKDIADKLKNVFEGFADESHNDNITKKNGTDNTNDNYFHGVTEDYWFYVADSFRSFVRNTLSNPSAEESEGEPSRPFDEWIKGKSEGIPRGHEEIGKERRNNHLIEHSFFTHPLPVKLPLSNEEAEQLTTTIWQLTSRFAESVSTFFDQKTNLFGVGATSLPSNRMTPEPLSEQIPKIGFTSYEDIPEKTVDKINRIIDTYLKRQPFPDVDLEPMMPFWYDHDVYQQRAKTDEVNEAVKDFMGDLSIQDLFFLIDNWEQDRFAFHLVLEKRISLAHLILKKYGVPDRALTYREAIEIVLQWRTNNIFKGFTFIEVSSVMVHLTAPKVKMSNLTTTAPPVSDLDQVNNIKEILKNNQIPEGVVFQNLPIFYYEYDLFLNRNKTIEVKELLHEFFEKNKIASKEEATAKEIIDGLNDFVESGGTSDFLEQESREQFITYYIMKAYGVKNIRLGDPYLLTKKTAVQQQLQTNLLLEGCTYKENTEQTVHYQLSAPELPYTEQLQEQKNISGIIYNDFINDQAATISNVEPIKPYCYDYQIFNQREKTLMVNREVRIFLIAKQLSLGYVSNSELVRKMQSWVLSAGNYEETVQRQKEVAELLLKHYGIEWRLLTVQDARVCILQWEDNNAQLNYLINESQESELSNKKEKINTFLKENHLQKKAEDSQIVQATKQVEDIHNQKEETKRRVADFLKGQGRSWNMSDSSAFAQTITHWVLLEGATIEVIDPVKIKQLAQVILNEKNDGVISGAHAELTYTKWLFETFDFDDPSLELSTPTDEDVIPVHIDLTENEQTAGEPLNLSVGKEQWQNKNIRVQLNQFFIQQGVVPYDQSSERILISMGKWLTQDGVGMVFMPDKFQAIAKIILKELKMYGGSSEDKISAKIAEATVMRWAIENILSGSVEEYMIRKILDSPDPSSFTIGQVRKFLEVDSLRKEGVINIHSLVGRDSREEQMLRKDQVVFEKLWIKFIEKILPNYFLESSKLADDLSISDFGSLMQLAGAKLLADAGYLSEFSNKDEITLGKFFCDSLKIQSIKQIEGLQYLLTPALLATAQLDPEGLREALENGNHKVYALQKFITFWQEMTETIVENEKILYHEVGEYEDAVTNWRRKKALAESVNKECNKRSGKNRLLLDQAYLLGLPPCPDIYQPPDLEEWYTQLTKDVADAFFKVNQRFIGTALNGLDQSEKNFLFSNETQIYSATAELRHQQHYYAPPAIGGIPVVNFGEREKWLDTNLNLEKTDLFAAIRGGEERLYAVKRLEQYGGYIFYRVDKDPLLYLKYGLFDQKDLWRNGYKQNREKIRIGKKDFTFSTKIIREHELGQGLDQARLSIAISQIQRDHFYRQLYEFGNDKSVPEQIGDVVKHIIPFYDCIVGIIDENVSDAVISCTIDVVFLIPVVGQVMGLSTNFALGMAKAAAESGVRHAIRNGMRFTPTRLELKAILKSTAHYADPGFELVTDGAKLILKGFSELRSQWFIPAHLKPLLTKLETLTKKIPPLPDDHVRAQLPGKGPYSIVRRVKDSLYMQVMNLKDGDILGGYFTLHGSQLRSFEGDLFYNEEEIQRINRLAHQVDTSQIFVVEKNLNPKGYGEGKVYTVEKNGEVIGSFVQMNQQKVPVQIHAIEGHGLRYDVYEGEKLFPIRFNGVGWYFEPDTSPRLAKEVSDYVISQPEQFESISSPTTLSPPDEYGLMHASSGRSYIKVNNRYIPLILIDRENQRYHLVKKKVTRPLIILRFDERHNYFRVETPLERMIAEPHHAILAGGKKSIPNKSTKNTAGSTKAKQPIPQVGKAGTSRDTEDLAKIAKMLEYPPYYQLPESLGVAETFNQFRQATILTDHPKKFRYEDDQVKLPRLTSFVSEFANLSSRTDGMAKAAMKYEIARILANDPELPYRIFPGFTSDKVPEYIDEFQKEVASGVDEAVTYLQTFKQKAEEWLKLETLAEITPGQYLNHMLKLETSENKEQVMREVIKRLLLIADKSEQFLNLSKDLGYQNIWIVSSDLVYDKKTKNYYTAKVKPPTTVAFVVNADPECRILIMADKFHIKPSDRPDTQTRPSLFGTVIHETTHVVSSTLDYARFADPPKGFQSSGEDIRKRFDFEYLDITFSENFDLFVSHLAQEFDLPKLARSEVVKQLLVDPMLAANFLLLDAEVVMTIIRDLVLDNDFFNRIRVKRVSNDGPLVDPTILMFFALMHTGNFFILEKEYEIEKNQTKAGNSSEDHNHPTLPTTTNVREKRSFAAIVQQASTNSKEVNRTLTFSFPNVNKKELNVKSLN</sequence>
<name>A0A242KZD5_ENTMU</name>
<reference evidence="3 4" key="1">
    <citation type="submission" date="2017-05" db="EMBL/GenBank/DDBJ databases">
        <title>The Genome Sequence of Enterococcus mundtii 6B1_DIV0119.</title>
        <authorList>
            <consortium name="The Broad Institute Genomics Platform"/>
            <consortium name="The Broad Institute Genomic Center for Infectious Diseases"/>
            <person name="Earl A."/>
            <person name="Manson A."/>
            <person name="Schwartman J."/>
            <person name="Gilmore M."/>
            <person name="Abouelleil A."/>
            <person name="Cao P."/>
            <person name="Chapman S."/>
            <person name="Cusick C."/>
            <person name="Shea T."/>
            <person name="Young S."/>
            <person name="Neafsey D."/>
            <person name="Nusbaum C."/>
            <person name="Birren B."/>
        </authorList>
    </citation>
    <scope>NUCLEOTIDE SEQUENCE [LARGE SCALE GENOMIC DNA]</scope>
    <source>
        <strain evidence="3 4">6B1_DIV0119</strain>
    </source>
</reference>
<feature type="region of interest" description="Disordered" evidence="2">
    <location>
        <begin position="2433"/>
        <end position="2452"/>
    </location>
</feature>
<keyword evidence="1" id="KW-0175">Coiled coil</keyword>
<dbReference type="Proteomes" id="UP000195024">
    <property type="component" value="Unassembled WGS sequence"/>
</dbReference>
<dbReference type="NCBIfam" id="NF033898">
    <property type="entry name" value="QWxxN_dom"/>
    <property type="match status" value="3"/>
</dbReference>
<evidence type="ECO:0000313" key="3">
    <source>
        <dbReference type="EMBL" id="OTP27219.1"/>
    </source>
</evidence>
<dbReference type="EMBL" id="NGMS01000001">
    <property type="protein sequence ID" value="OTP27219.1"/>
    <property type="molecule type" value="Genomic_DNA"/>
</dbReference>
<feature type="coiled-coil region" evidence="1">
    <location>
        <begin position="863"/>
        <end position="915"/>
    </location>
</feature>
<evidence type="ECO:0000256" key="1">
    <source>
        <dbReference type="SAM" id="Coils"/>
    </source>
</evidence>
<evidence type="ECO:0000313" key="4">
    <source>
        <dbReference type="Proteomes" id="UP000195024"/>
    </source>
</evidence>
<comment type="caution">
    <text evidence="3">The sequence shown here is derived from an EMBL/GenBank/DDBJ whole genome shotgun (WGS) entry which is preliminary data.</text>
</comment>
<feature type="region of interest" description="Disordered" evidence="2">
    <location>
        <begin position="292"/>
        <end position="326"/>
    </location>
</feature>
<organism evidence="3 4">
    <name type="scientific">Enterococcus mundtii</name>
    <dbReference type="NCBI Taxonomy" id="53346"/>
    <lineage>
        <taxon>Bacteria</taxon>
        <taxon>Bacillati</taxon>
        <taxon>Bacillota</taxon>
        <taxon>Bacilli</taxon>
        <taxon>Lactobacillales</taxon>
        <taxon>Enterococcaceae</taxon>
        <taxon>Enterococcus</taxon>
    </lineage>
</organism>